<dbReference type="Proteomes" id="UP000603141">
    <property type="component" value="Unassembled WGS sequence"/>
</dbReference>
<protein>
    <submittedName>
        <fullName evidence="2">Uncharacterized protein</fullName>
    </submittedName>
</protein>
<evidence type="ECO:0000313" key="3">
    <source>
        <dbReference type="Proteomes" id="UP000603141"/>
    </source>
</evidence>
<gene>
    <name evidence="2" type="ORF">JIN85_06960</name>
</gene>
<dbReference type="AlphaFoldDB" id="A0A934S456"/>
<name>A0A934S456_9BACT</name>
<keyword evidence="3" id="KW-1185">Reference proteome</keyword>
<comment type="caution">
    <text evidence="2">The sequence shown here is derived from an EMBL/GenBank/DDBJ whole genome shotgun (WGS) entry which is preliminary data.</text>
</comment>
<accession>A0A934S456</accession>
<dbReference type="RefSeq" id="WP_200268998.1">
    <property type="nucleotide sequence ID" value="NZ_JAENIJ010000008.1"/>
</dbReference>
<evidence type="ECO:0000313" key="2">
    <source>
        <dbReference type="EMBL" id="MBK1882146.1"/>
    </source>
</evidence>
<sequence>MSIDIPEDVMEKILELRKKNGLVPTPEAVIEDITTAKTKFTLKETPRYRRAGDSPLYIAGKYLTSHRGVCPATGERETPRSESVATPVSTSKEQVISEDAFVKVLAGKGFKFTRLVNTITGEVVKEESDPKIARLNLAYQQIPNNADHTKVYVQRTTPQIQVAMTLDRFLELAGIKG</sequence>
<feature type="region of interest" description="Disordered" evidence="1">
    <location>
        <begin position="70"/>
        <end position="89"/>
    </location>
</feature>
<reference evidence="2" key="1">
    <citation type="submission" date="2021-01" db="EMBL/GenBank/DDBJ databases">
        <title>Modified the classification status of verrucomicrobia.</title>
        <authorList>
            <person name="Feng X."/>
        </authorList>
    </citation>
    <scope>NUCLEOTIDE SEQUENCE</scope>
    <source>
        <strain evidence="2">KCTC 22041</strain>
    </source>
</reference>
<dbReference type="EMBL" id="JAENIJ010000008">
    <property type="protein sequence ID" value="MBK1882146.1"/>
    <property type="molecule type" value="Genomic_DNA"/>
</dbReference>
<organism evidence="2 3">
    <name type="scientific">Luteolibacter pohnpeiensis</name>
    <dbReference type="NCBI Taxonomy" id="454153"/>
    <lineage>
        <taxon>Bacteria</taxon>
        <taxon>Pseudomonadati</taxon>
        <taxon>Verrucomicrobiota</taxon>
        <taxon>Verrucomicrobiia</taxon>
        <taxon>Verrucomicrobiales</taxon>
        <taxon>Verrucomicrobiaceae</taxon>
        <taxon>Luteolibacter</taxon>
    </lineage>
</organism>
<evidence type="ECO:0000256" key="1">
    <source>
        <dbReference type="SAM" id="MobiDB-lite"/>
    </source>
</evidence>
<proteinExistence type="predicted"/>